<proteinExistence type="inferred from homology"/>
<name>V4R4U5_9HYPH</name>
<evidence type="ECO:0000256" key="1">
    <source>
        <dbReference type="ARBA" id="ARBA00010515"/>
    </source>
</evidence>
<reference evidence="5 6" key="1">
    <citation type="journal article" date="2014" name="Genome Announc.">
        <title>Draft Genome Sequence of Lutibaculum baratangense Strain AMV1T, Isolated from a Mud Volcano in Andamans, India.</title>
        <authorList>
            <person name="Singh A."/>
            <person name="Sreenivas A."/>
            <person name="Sathyanarayana Reddy G."/>
            <person name="Pinnaka A.K."/>
            <person name="Shivaji S."/>
        </authorList>
    </citation>
    <scope>NUCLEOTIDE SEQUENCE [LARGE SCALE GENOMIC DNA]</scope>
    <source>
        <strain evidence="5 6">AMV1</strain>
    </source>
</reference>
<dbReference type="PATRIC" id="fig|631454.5.peg.380"/>
<dbReference type="GO" id="GO:0016787">
    <property type="term" value="F:hydrolase activity"/>
    <property type="evidence" value="ECO:0007669"/>
    <property type="project" value="UniProtKB-KW"/>
</dbReference>
<keyword evidence="2" id="KW-0378">Hydrolase</keyword>
<dbReference type="OrthoDB" id="9806180at2"/>
<organism evidence="5 6">
    <name type="scientific">Lutibaculum baratangense AMV1</name>
    <dbReference type="NCBI Taxonomy" id="631454"/>
    <lineage>
        <taxon>Bacteria</taxon>
        <taxon>Pseudomonadati</taxon>
        <taxon>Pseudomonadota</taxon>
        <taxon>Alphaproteobacteria</taxon>
        <taxon>Hyphomicrobiales</taxon>
        <taxon>Tepidamorphaceae</taxon>
        <taxon>Lutibaculum</taxon>
    </lineage>
</organism>
<comment type="similarity">
    <text evidence="1">Belongs to the 'GDXG' lipolytic enzyme family.</text>
</comment>
<keyword evidence="6" id="KW-1185">Reference proteome</keyword>
<accession>V4R4U5</accession>
<dbReference type="Gene3D" id="3.40.50.1820">
    <property type="entry name" value="alpha/beta hydrolase"/>
    <property type="match status" value="1"/>
</dbReference>
<dbReference type="InterPro" id="IPR002168">
    <property type="entry name" value="Lipase_GDXG_HIS_AS"/>
</dbReference>
<dbReference type="PROSITE" id="PS01173">
    <property type="entry name" value="LIPASE_GDXG_HIS"/>
    <property type="match status" value="1"/>
</dbReference>
<dbReference type="EMBL" id="AWXZ01000012">
    <property type="protein sequence ID" value="ESR26962.1"/>
    <property type="molecule type" value="Genomic_DNA"/>
</dbReference>
<dbReference type="InterPro" id="IPR013094">
    <property type="entry name" value="AB_hydrolase_3"/>
</dbReference>
<sequence>MTSPSPTEPEILAFQEKVDAFYPPDAVSAPVARQRQWYDALCRAFDVERPEGLSVADGVPAGGVAVRRYVPGAIRAPARVLYLHGGGFVVGSLDSHDGVCAELAAATGLEVVACDYRLAPEHKAPAAFKDAATVFRSLLEEGRPVVVAGDSAGGNLAAGLALLARDEGLRGVVGQVLIYPGLGGDLARGSYVEMAEAPGLTTADVAYYRDVYAAQADDIYAYPLRARDLSGLPPAFVCTAHFDPLRDDARLYAARLAEAGIGVTFREDPQMVHGWLRARHTSPGARAGFAAICQALARLASPA</sequence>
<feature type="domain" description="Alpha/beta hydrolase fold-3" evidence="4">
    <location>
        <begin position="80"/>
        <end position="276"/>
    </location>
</feature>
<feature type="active site" evidence="3">
    <location>
        <position position="151"/>
    </location>
</feature>
<dbReference type="SUPFAM" id="SSF53474">
    <property type="entry name" value="alpha/beta-Hydrolases"/>
    <property type="match status" value="1"/>
</dbReference>
<evidence type="ECO:0000256" key="2">
    <source>
        <dbReference type="ARBA" id="ARBA00022801"/>
    </source>
</evidence>
<dbReference type="InterPro" id="IPR029058">
    <property type="entry name" value="AB_hydrolase_fold"/>
</dbReference>
<dbReference type="PROSITE" id="PS01174">
    <property type="entry name" value="LIPASE_GDXG_SER"/>
    <property type="match status" value="1"/>
</dbReference>
<evidence type="ECO:0000313" key="5">
    <source>
        <dbReference type="EMBL" id="ESR26962.1"/>
    </source>
</evidence>
<dbReference type="PANTHER" id="PTHR48081">
    <property type="entry name" value="AB HYDROLASE SUPERFAMILY PROTEIN C4A8.06C"/>
    <property type="match status" value="1"/>
</dbReference>
<comment type="caution">
    <text evidence="5">The sequence shown here is derived from an EMBL/GenBank/DDBJ whole genome shotgun (WGS) entry which is preliminary data.</text>
</comment>
<dbReference type="Pfam" id="PF07859">
    <property type="entry name" value="Abhydrolase_3"/>
    <property type="match status" value="1"/>
</dbReference>
<dbReference type="PANTHER" id="PTHR48081:SF8">
    <property type="entry name" value="ALPHA_BETA HYDROLASE FOLD-3 DOMAIN-CONTAINING PROTEIN-RELATED"/>
    <property type="match status" value="1"/>
</dbReference>
<dbReference type="AlphaFoldDB" id="V4R4U5"/>
<dbReference type="InterPro" id="IPR050300">
    <property type="entry name" value="GDXG_lipolytic_enzyme"/>
</dbReference>
<evidence type="ECO:0000256" key="3">
    <source>
        <dbReference type="PROSITE-ProRule" id="PRU10038"/>
    </source>
</evidence>
<dbReference type="InterPro" id="IPR033140">
    <property type="entry name" value="Lipase_GDXG_put_SER_AS"/>
</dbReference>
<dbReference type="Proteomes" id="UP000017819">
    <property type="component" value="Unassembled WGS sequence"/>
</dbReference>
<dbReference type="eggNOG" id="COG0657">
    <property type="taxonomic scope" value="Bacteria"/>
</dbReference>
<protein>
    <submittedName>
        <fullName evidence="5">Esterase/lipase</fullName>
    </submittedName>
</protein>
<dbReference type="RefSeq" id="WP_023430539.1">
    <property type="nucleotide sequence ID" value="NZ_AWXZ01000012.1"/>
</dbReference>
<dbReference type="STRING" id="631454.N177_0388"/>
<gene>
    <name evidence="5" type="ORF">N177_0388</name>
</gene>
<evidence type="ECO:0000313" key="6">
    <source>
        <dbReference type="Proteomes" id="UP000017819"/>
    </source>
</evidence>
<evidence type="ECO:0000259" key="4">
    <source>
        <dbReference type="Pfam" id="PF07859"/>
    </source>
</evidence>